<dbReference type="Gene3D" id="2.60.40.2700">
    <property type="match status" value="1"/>
</dbReference>
<sequence length="382" mass="39860">MADGVVKRRLNSLKWGMDRRTLIRTPGTTPHIPISLGGVPVTQPAPVNTSLPVVTGLDTVGSTLTATTGSWDNAVSFAYQWKLAGVAIVGATASTYVTQAGDTGGDITCTVTATSSGGSASATSVAVQVYEAEASVLFAKMTTSPASTLRKKLMNGLIVDLKAQGIFARLEAMWIPAAHSAEAAALDWKGNNARNLIGVGSPAFITNWGFTYSGLNYHRTGVLPASSPNLTQNSAHIGGMTGETIVATRAFGGARVGSAANQIIIVPRLSGGMTARVNQDTGPVPISCPPETANIAMLGHRTFSNTVEHIRSGSKIGDSTATSSTRTNFEVFIGAVNESGSIVLQMQDSIRWFSLGLNFTTAQANYYTSRIETYMAALAANP</sequence>
<proteinExistence type="predicted"/>
<dbReference type="Proteomes" id="UP000642258">
    <property type="component" value="Segment"/>
</dbReference>
<reference evidence="1 2" key="1">
    <citation type="submission" date="2020-01" db="EMBL/GenBank/DDBJ databases">
        <title>Patterns of diversity and host range of bacteriophage communities associated with bean-nodulatin bacteria.</title>
        <authorList>
            <person name="Vann Cauwenberghe J."/>
            <person name="Santamaria R.I."/>
            <person name="Bustos P."/>
            <person name="Juarez S."/>
            <person name="Gonzalez V."/>
        </authorList>
    </citation>
    <scope>NUCLEOTIDE SEQUENCE [LARGE SCALE GENOMIC DNA]</scope>
</reference>
<name>A0A7S5R8Q4_9CAUD</name>
<accession>A0A7S5R8Q4</accession>
<keyword evidence="2" id="KW-1185">Reference proteome</keyword>
<organism evidence="1 2">
    <name type="scientific">Rhizobium phage RHph_N37</name>
    <dbReference type="NCBI Taxonomy" id="2509749"/>
    <lineage>
        <taxon>Viruses</taxon>
        <taxon>Duplodnaviria</taxon>
        <taxon>Heunggongvirae</taxon>
        <taxon>Uroviricota</taxon>
        <taxon>Caudoviricetes</taxon>
        <taxon>Autographivirales</taxon>
        <taxon>Dunnvirinae</taxon>
        <taxon>Cuernavacavirus</taxon>
        <taxon>Cuernavacavirus RHphN37</taxon>
    </lineage>
</organism>
<evidence type="ECO:0000313" key="2">
    <source>
        <dbReference type="Proteomes" id="UP000642258"/>
    </source>
</evidence>
<dbReference type="EMBL" id="MN988528">
    <property type="protein sequence ID" value="QIG73157.1"/>
    <property type="molecule type" value="Genomic_DNA"/>
</dbReference>
<evidence type="ECO:0000313" key="1">
    <source>
        <dbReference type="EMBL" id="QIG73157.1"/>
    </source>
</evidence>
<gene>
    <name evidence="1" type="ORF">EVC00_051</name>
</gene>
<protein>
    <submittedName>
        <fullName evidence="1">Uncharacterized protein</fullName>
    </submittedName>
</protein>